<proteinExistence type="predicted"/>
<gene>
    <name evidence="1" type="ORF">QFC24_000850</name>
</gene>
<evidence type="ECO:0000313" key="1">
    <source>
        <dbReference type="EMBL" id="KAJ9127442.1"/>
    </source>
</evidence>
<accession>A0ACC2XXD5</accession>
<comment type="caution">
    <text evidence="1">The sequence shown here is derived from an EMBL/GenBank/DDBJ whole genome shotgun (WGS) entry which is preliminary data.</text>
</comment>
<protein>
    <submittedName>
        <fullName evidence="1">Uncharacterized protein</fullName>
    </submittedName>
</protein>
<sequence length="964" mass="105871">MASVPKQVCSSERKARKSLNISGRERIGGTQAGHQQGNTRRRQQPSQENASGRQRSVMQKENRSTSEQYKSELMTHVPALGSPFVQQFNNTSSPGVDSLHSFRSAKTAEASPISDTGYYSVAESLSSRSGHTCTSNMSDLIINTGLEEDYINGVSLLQVSSLAEQRKSGFDVLQSRKQQDDVVEEQNGCISNTTLNEASDRHSCDTDAPSQNLTRYPRSHRNEFTPRVDALQTDRAARFRTPVATYGSRHRPSAGPAKPLSPLSEPFFPYQTPRRSSDIHDIDSTNAFHTVDRAPEDYFLNNGFLPSDSSDSSVAVSSAAEDDQLFADDDYQYLDRLKVHVPGFSRLTTALATEEMPPSDSGLYFAVSSKTSNSGSPSNISENSQTSLSPRNRALTSIEETGLEAQMEENATARSQLVGTETLCRLPLSKEPSAENVVLTPLLEYRDPLQGFAISKLTKEPIDAPHHDDLNVTPRKYTNVSHAGKERLSLVATDTAASRIATCLPLENESSNNDASQAELIACDTCQSVDQLFTRTRMLPCQHLACFSCLTASINIVGSLGTKAKCTFCQHTVSDFSPGERAPAVTERASKRALLTLGGLCSPSSISGDFKSQIAKHPIIMRIDNIAWDATPEMVEKFLPPNVLADTLQSVHLLIDRQDGKSKDYLFIEVKDLAAARLILQHRQNAVLGTGSRARPVTITLTTEEKLVEELRPNSRAEIMGLLELCNAAITRNIGHDDNNPKARRLRRDTTVCDWRADGDHPLQTGSFLKSRYAPFWCALSVVSRLSIGHEVFWDMFLVVAGAVSILAKHLVNTSSYDKVRHGAMKSAKSDVVYQPFSAGSLQQQISSSISTLTPSSSSEHNGIANIDPKVADLNARIRERLKEDTARDRSRSAKRPASGAHLPAFGNIDHELSQDTPHKPGETNGGSHTRRKDWTQSDAQMLQQLIKVFEEKFGVKVDLQDKA</sequence>
<dbReference type="EMBL" id="JASBWV010000002">
    <property type="protein sequence ID" value="KAJ9127442.1"/>
    <property type="molecule type" value="Genomic_DNA"/>
</dbReference>
<evidence type="ECO:0000313" key="2">
    <source>
        <dbReference type="Proteomes" id="UP001234202"/>
    </source>
</evidence>
<name>A0ACC2XXD5_9TREE</name>
<keyword evidence="2" id="KW-1185">Reference proteome</keyword>
<dbReference type="Proteomes" id="UP001234202">
    <property type="component" value="Unassembled WGS sequence"/>
</dbReference>
<reference evidence="1" key="1">
    <citation type="submission" date="2023-04" db="EMBL/GenBank/DDBJ databases">
        <title>Draft Genome sequencing of Naganishia species isolated from polar environments using Oxford Nanopore Technology.</title>
        <authorList>
            <person name="Leo P."/>
            <person name="Venkateswaran K."/>
        </authorList>
    </citation>
    <scope>NUCLEOTIDE SEQUENCE</scope>
    <source>
        <strain evidence="1">DBVPG 5303</strain>
    </source>
</reference>
<organism evidence="1 2">
    <name type="scientific">Naganishia onofrii</name>
    <dbReference type="NCBI Taxonomy" id="1851511"/>
    <lineage>
        <taxon>Eukaryota</taxon>
        <taxon>Fungi</taxon>
        <taxon>Dikarya</taxon>
        <taxon>Basidiomycota</taxon>
        <taxon>Agaricomycotina</taxon>
        <taxon>Tremellomycetes</taxon>
        <taxon>Filobasidiales</taxon>
        <taxon>Filobasidiaceae</taxon>
        <taxon>Naganishia</taxon>
    </lineage>
</organism>